<proteinExistence type="predicted"/>
<dbReference type="Proteomes" id="UP000315816">
    <property type="component" value="Unassembled WGS sequence"/>
</dbReference>
<dbReference type="EMBL" id="VICH01000004">
    <property type="protein sequence ID" value="TQV69012.1"/>
    <property type="molecule type" value="Genomic_DNA"/>
</dbReference>
<reference evidence="4 5" key="1">
    <citation type="submission" date="2019-06" db="EMBL/GenBank/DDBJ databases">
        <title>A novel species of marine bacteria.</title>
        <authorList>
            <person name="Wang Y."/>
        </authorList>
    </citation>
    <scope>NUCLEOTIDE SEQUENCE [LARGE SCALE GENOMIC DNA]</scope>
    <source>
        <strain evidence="4 5">MA1-10</strain>
    </source>
</reference>
<dbReference type="GO" id="GO:0016994">
    <property type="term" value="F:precorrin-6A reductase activity"/>
    <property type="evidence" value="ECO:0007669"/>
    <property type="project" value="InterPro"/>
</dbReference>
<comment type="pathway">
    <text evidence="1">Cofactor biosynthesis; adenosylcobalamin biosynthesis.</text>
</comment>
<gene>
    <name evidence="4" type="ORF">FIL88_05430</name>
</gene>
<protein>
    <submittedName>
        <fullName evidence="4">Precorrin-6A/cobalt-precorrin-6A reductase</fullName>
    </submittedName>
</protein>
<dbReference type="RefSeq" id="WP_142852763.1">
    <property type="nucleotide sequence ID" value="NZ_FXWW01000001.1"/>
</dbReference>
<evidence type="ECO:0000313" key="5">
    <source>
        <dbReference type="Proteomes" id="UP000315816"/>
    </source>
</evidence>
<keyword evidence="5" id="KW-1185">Reference proteome</keyword>
<dbReference type="InterPro" id="IPR003723">
    <property type="entry name" value="Precorrin-6x_reduct"/>
</dbReference>
<keyword evidence="3" id="KW-0560">Oxidoreductase</keyword>
<dbReference type="PANTHER" id="PTHR36925:SF1">
    <property type="entry name" value="COBALT-PRECORRIN-6A REDUCTASE"/>
    <property type="match status" value="1"/>
</dbReference>
<sequence>MKILLLAGTSEAREFAELAATDGHQVLASLAGVTRLPKPYPVPTRHGGFGGQKAQLDFLQEGAFDAIIDATHPFATRIAPRSQRIAERLDVPYLRLLRPAWTAGPEDRWHVIATPGEAAQHIPISARVLLATGAMSLEEWSGLAGDRILFCRRVDPTDTPFPFEGGWIIGRPPFSIEDEVEVLRGRQITHIVCKNAGGPARAKLDAARQLGLPVIMQSRPPMPDCPIAETPQEAMRWLNTLKR</sequence>
<accession>A0A545SVL9</accession>
<evidence type="ECO:0000256" key="3">
    <source>
        <dbReference type="ARBA" id="ARBA00023002"/>
    </source>
</evidence>
<dbReference type="UniPathway" id="UPA00148"/>
<comment type="caution">
    <text evidence="4">The sequence shown here is derived from an EMBL/GenBank/DDBJ whole genome shotgun (WGS) entry which is preliminary data.</text>
</comment>
<name>A0A545SVL9_9RHOB</name>
<organism evidence="4 5">
    <name type="scientific">Aliiroseovarius halocynthiae</name>
    <dbReference type="NCBI Taxonomy" id="985055"/>
    <lineage>
        <taxon>Bacteria</taxon>
        <taxon>Pseudomonadati</taxon>
        <taxon>Pseudomonadota</taxon>
        <taxon>Alphaproteobacteria</taxon>
        <taxon>Rhodobacterales</taxon>
        <taxon>Paracoccaceae</taxon>
        <taxon>Aliiroseovarius</taxon>
    </lineage>
</organism>
<dbReference type="AlphaFoldDB" id="A0A545SVL9"/>
<dbReference type="Pfam" id="PF02571">
    <property type="entry name" value="CbiJ"/>
    <property type="match status" value="1"/>
</dbReference>
<dbReference type="GO" id="GO:0009236">
    <property type="term" value="P:cobalamin biosynthetic process"/>
    <property type="evidence" value="ECO:0007669"/>
    <property type="project" value="UniProtKB-UniPathway"/>
</dbReference>
<dbReference type="PROSITE" id="PS51014">
    <property type="entry name" value="COBK_CBIJ"/>
    <property type="match status" value="1"/>
</dbReference>
<evidence type="ECO:0000256" key="2">
    <source>
        <dbReference type="ARBA" id="ARBA00022573"/>
    </source>
</evidence>
<dbReference type="PANTHER" id="PTHR36925">
    <property type="entry name" value="COBALT-PRECORRIN-6A REDUCTASE"/>
    <property type="match status" value="1"/>
</dbReference>
<dbReference type="OrthoDB" id="5183775at2"/>
<keyword evidence="2" id="KW-0169">Cobalamin biosynthesis</keyword>
<evidence type="ECO:0000256" key="1">
    <source>
        <dbReference type="ARBA" id="ARBA00004953"/>
    </source>
</evidence>
<evidence type="ECO:0000313" key="4">
    <source>
        <dbReference type="EMBL" id="TQV69012.1"/>
    </source>
</evidence>